<evidence type="ECO:0000256" key="1">
    <source>
        <dbReference type="PROSITE-ProRule" id="PRU00285"/>
    </source>
</evidence>
<dbReference type="InterPro" id="IPR031107">
    <property type="entry name" value="Small_HSP"/>
</dbReference>
<dbReference type="SUPFAM" id="SSF49764">
    <property type="entry name" value="HSP20-like chaperones"/>
    <property type="match status" value="1"/>
</dbReference>
<proteinExistence type="inferred from homology"/>
<dbReference type="CDD" id="cd06464">
    <property type="entry name" value="ACD_sHsps-like"/>
    <property type="match status" value="1"/>
</dbReference>
<keyword evidence="4" id="KW-0346">Stress response</keyword>
<organism evidence="4 5">
    <name type="scientific">Alkalilimnicola ehrlichii (strain ATCC BAA-1101 / DSM 17681 / MLHE-1)</name>
    <dbReference type="NCBI Taxonomy" id="187272"/>
    <lineage>
        <taxon>Bacteria</taxon>
        <taxon>Pseudomonadati</taxon>
        <taxon>Pseudomonadota</taxon>
        <taxon>Gammaproteobacteria</taxon>
        <taxon>Chromatiales</taxon>
        <taxon>Ectothiorhodospiraceae</taxon>
        <taxon>Alkalilimnicola</taxon>
    </lineage>
</organism>
<gene>
    <name evidence="4" type="ordered locus">Mlg_0320</name>
</gene>
<keyword evidence="5" id="KW-1185">Reference proteome</keyword>
<evidence type="ECO:0000259" key="3">
    <source>
        <dbReference type="PROSITE" id="PS01031"/>
    </source>
</evidence>
<dbReference type="Proteomes" id="UP000001962">
    <property type="component" value="Chromosome"/>
</dbReference>
<dbReference type="OrthoDB" id="9792695at2"/>
<name>Q0ABW2_ALKEH</name>
<protein>
    <submittedName>
        <fullName evidence="4">Heat shock protein Hsp20</fullName>
    </submittedName>
</protein>
<dbReference type="Gene3D" id="2.60.40.790">
    <property type="match status" value="1"/>
</dbReference>
<dbReference type="AlphaFoldDB" id="Q0ABW2"/>
<reference evidence="5" key="1">
    <citation type="submission" date="2006-08" db="EMBL/GenBank/DDBJ databases">
        <title>Complete sequence of Alkalilimnicola ehrilichei MLHE-1.</title>
        <authorList>
            <person name="Copeland A."/>
            <person name="Lucas S."/>
            <person name="Lapidus A."/>
            <person name="Barry K."/>
            <person name="Detter J.C."/>
            <person name="Glavina del Rio T."/>
            <person name="Hammon N."/>
            <person name="Israni S."/>
            <person name="Dalin E."/>
            <person name="Tice H."/>
            <person name="Pitluck S."/>
            <person name="Sims D."/>
            <person name="Brettin T."/>
            <person name="Bruce D."/>
            <person name="Han C."/>
            <person name="Tapia R."/>
            <person name="Gilna P."/>
            <person name="Schmutz J."/>
            <person name="Larimer F."/>
            <person name="Land M."/>
            <person name="Hauser L."/>
            <person name="Kyrpides N."/>
            <person name="Mikhailova N."/>
            <person name="Oremland R.S."/>
            <person name="Hoeft S.E."/>
            <person name="Switzer-Blum J."/>
            <person name="Kulp T."/>
            <person name="King G."/>
            <person name="Tabita R."/>
            <person name="Witte B."/>
            <person name="Santini J.M."/>
            <person name="Basu P."/>
            <person name="Hollibaugh J.T."/>
            <person name="Xie G."/>
            <person name="Stolz J.F."/>
            <person name="Richardson P."/>
        </authorList>
    </citation>
    <scope>NUCLEOTIDE SEQUENCE [LARGE SCALE GENOMIC DNA]</scope>
    <source>
        <strain evidence="5">ATCC BAA-1101 / DSM 17681 / MLHE-1</strain>
    </source>
</reference>
<feature type="domain" description="SHSP" evidence="3">
    <location>
        <begin position="38"/>
        <end position="150"/>
    </location>
</feature>
<dbReference type="HOGENOM" id="CLU_046737_9_0_6"/>
<dbReference type="PROSITE" id="PS01031">
    <property type="entry name" value="SHSP"/>
    <property type="match status" value="1"/>
</dbReference>
<evidence type="ECO:0000313" key="5">
    <source>
        <dbReference type="Proteomes" id="UP000001962"/>
    </source>
</evidence>
<evidence type="ECO:0000313" key="4">
    <source>
        <dbReference type="EMBL" id="ABI55675.1"/>
    </source>
</evidence>
<evidence type="ECO:0000256" key="2">
    <source>
        <dbReference type="RuleBase" id="RU003616"/>
    </source>
</evidence>
<dbReference type="eggNOG" id="COG0071">
    <property type="taxonomic scope" value="Bacteria"/>
</dbReference>
<dbReference type="InterPro" id="IPR008978">
    <property type="entry name" value="HSP20-like_chaperone"/>
</dbReference>
<dbReference type="RefSeq" id="WP_011628071.1">
    <property type="nucleotide sequence ID" value="NC_008340.1"/>
</dbReference>
<sequence length="150" mass="16732">MAIMRYDPWSTLRQIQTDLDRMFGQRGMITAGEGENAESAGQWLPAVDISEDDKAYHIHADLPGVAPEDIEISMDQGVLSIKGSRESESTESEEGWKRVERARGTFYRRFALPESVDADNIAARSRNGVLEITVPKKVAPPAQRIEVKSE</sequence>
<dbReference type="EMBL" id="CP000453">
    <property type="protein sequence ID" value="ABI55675.1"/>
    <property type="molecule type" value="Genomic_DNA"/>
</dbReference>
<accession>Q0ABW2</accession>
<dbReference type="Pfam" id="PF00011">
    <property type="entry name" value="HSP20"/>
    <property type="match status" value="1"/>
</dbReference>
<dbReference type="InterPro" id="IPR002068">
    <property type="entry name" value="A-crystallin/Hsp20_dom"/>
</dbReference>
<dbReference type="KEGG" id="aeh:Mlg_0320"/>
<dbReference type="PANTHER" id="PTHR11527">
    <property type="entry name" value="HEAT-SHOCK PROTEIN 20 FAMILY MEMBER"/>
    <property type="match status" value="1"/>
</dbReference>
<comment type="similarity">
    <text evidence="1 2">Belongs to the small heat shock protein (HSP20) family.</text>
</comment>